<feature type="domain" description="FAD/NAD(P)-binding" evidence="4">
    <location>
        <begin position="7"/>
        <end position="288"/>
    </location>
</feature>
<sequence>MSTSQTYDVLVIGGGAAGLSAALVLGRSRRSVVVIDAGEPRNAPAAHMHSFISRDGTPPGELIAIARAELDPYDVDLVDARVAEIDRTATGFAARTDAGDVYAARRVVLATGARDVLPDIPGLASRWGKDVVHCPYCHGWEVRDQRIGVVATGQAAAHQALLFSQLSDRVTVLANGVDLEAAPLADLSARGVRVLDGAVAEVTVADDRITGVRLADGTQHAFDALVVATLLDVRNPVVDQVGVELTDLPGIGQQVQADEMGRTSVDGVWAVGNAANPMLQVINAAASGNMTGAVLNMDLIQEDLRRARVD</sequence>
<organism evidence="5 6">
    <name type="scientific">Luteipulveratus halotolerans</name>
    <dbReference type="NCBI Taxonomy" id="1631356"/>
    <lineage>
        <taxon>Bacteria</taxon>
        <taxon>Bacillati</taxon>
        <taxon>Actinomycetota</taxon>
        <taxon>Actinomycetes</taxon>
        <taxon>Micrococcales</taxon>
        <taxon>Dermacoccaceae</taxon>
        <taxon>Luteipulveratus</taxon>
    </lineage>
</organism>
<dbReference type="PANTHER" id="PTHR48105">
    <property type="entry name" value="THIOREDOXIN REDUCTASE 1-RELATED-RELATED"/>
    <property type="match status" value="1"/>
</dbReference>
<dbReference type="OrthoDB" id="9786503at2"/>
<evidence type="ECO:0000313" key="6">
    <source>
        <dbReference type="Proteomes" id="UP000037397"/>
    </source>
</evidence>
<dbReference type="GO" id="GO:0004791">
    <property type="term" value="F:thioredoxin-disulfide reductase (NADPH) activity"/>
    <property type="evidence" value="ECO:0007669"/>
    <property type="project" value="UniProtKB-EC"/>
</dbReference>
<dbReference type="InterPro" id="IPR050097">
    <property type="entry name" value="Ferredoxin-NADP_redctase_2"/>
</dbReference>
<proteinExistence type="predicted"/>
<dbReference type="InterPro" id="IPR023753">
    <property type="entry name" value="FAD/NAD-binding_dom"/>
</dbReference>
<dbReference type="STRING" id="1631356.VV01_09795"/>
<evidence type="ECO:0000256" key="3">
    <source>
        <dbReference type="ARBA" id="ARBA00048132"/>
    </source>
</evidence>
<name>A0A0L6CHU7_9MICO</name>
<dbReference type="PRINTS" id="PR00368">
    <property type="entry name" value="FADPNR"/>
</dbReference>
<gene>
    <name evidence="5" type="ORF">VV01_09795</name>
</gene>
<evidence type="ECO:0000256" key="1">
    <source>
        <dbReference type="ARBA" id="ARBA00022630"/>
    </source>
</evidence>
<dbReference type="Gene3D" id="3.50.50.60">
    <property type="entry name" value="FAD/NAD(P)-binding domain"/>
    <property type="match status" value="2"/>
</dbReference>
<dbReference type="InterPro" id="IPR036188">
    <property type="entry name" value="FAD/NAD-bd_sf"/>
</dbReference>
<dbReference type="Proteomes" id="UP000037397">
    <property type="component" value="Unassembled WGS sequence"/>
</dbReference>
<dbReference type="AlphaFoldDB" id="A0A0L6CHU7"/>
<evidence type="ECO:0000259" key="4">
    <source>
        <dbReference type="Pfam" id="PF07992"/>
    </source>
</evidence>
<dbReference type="RefSeq" id="WP_050669722.1">
    <property type="nucleotide sequence ID" value="NZ_LAIR01000002.1"/>
</dbReference>
<dbReference type="EMBL" id="LAIR01000002">
    <property type="protein sequence ID" value="KNX37376.1"/>
    <property type="molecule type" value="Genomic_DNA"/>
</dbReference>
<dbReference type="PATRIC" id="fig|1631356.3.peg.1908"/>
<reference evidence="6" key="1">
    <citation type="submission" date="2015-03" db="EMBL/GenBank/DDBJ databases">
        <title>Luteipulveratus halotolerans sp. nov., a novel actinobacterium (Dermacoccaceae) from Sarawak, Malaysia.</title>
        <authorList>
            <person name="Juboi H."/>
            <person name="Basik A."/>
            <person name="Shamsul S.S."/>
            <person name="Arnold P."/>
            <person name="Schmitt E.K."/>
            <person name="Sanglier J.-J."/>
            <person name="Yeo T."/>
        </authorList>
    </citation>
    <scope>NUCLEOTIDE SEQUENCE [LARGE SCALE GENOMIC DNA]</scope>
    <source>
        <strain evidence="6">C296001</strain>
    </source>
</reference>
<keyword evidence="6" id="KW-1185">Reference proteome</keyword>
<dbReference type="Pfam" id="PF07992">
    <property type="entry name" value="Pyr_redox_2"/>
    <property type="match status" value="1"/>
</dbReference>
<comment type="catalytic activity">
    <reaction evidence="3">
        <text>[thioredoxin]-dithiol + NADP(+) = [thioredoxin]-disulfide + NADPH + H(+)</text>
        <dbReference type="Rhea" id="RHEA:20345"/>
        <dbReference type="Rhea" id="RHEA-COMP:10698"/>
        <dbReference type="Rhea" id="RHEA-COMP:10700"/>
        <dbReference type="ChEBI" id="CHEBI:15378"/>
        <dbReference type="ChEBI" id="CHEBI:29950"/>
        <dbReference type="ChEBI" id="CHEBI:50058"/>
        <dbReference type="ChEBI" id="CHEBI:57783"/>
        <dbReference type="ChEBI" id="CHEBI:58349"/>
        <dbReference type="EC" id="1.8.1.9"/>
    </reaction>
</comment>
<keyword evidence="1" id="KW-0285">Flavoprotein</keyword>
<comment type="caution">
    <text evidence="5">The sequence shown here is derived from an EMBL/GenBank/DDBJ whole genome shotgun (WGS) entry which is preliminary data.</text>
</comment>
<accession>A0A0L6CHU7</accession>
<evidence type="ECO:0000313" key="5">
    <source>
        <dbReference type="EMBL" id="KNX37376.1"/>
    </source>
</evidence>
<evidence type="ECO:0000256" key="2">
    <source>
        <dbReference type="ARBA" id="ARBA00023002"/>
    </source>
</evidence>
<dbReference type="SUPFAM" id="SSF51905">
    <property type="entry name" value="FAD/NAD(P)-binding domain"/>
    <property type="match status" value="1"/>
</dbReference>
<keyword evidence="2" id="KW-0560">Oxidoreductase</keyword>
<dbReference type="PRINTS" id="PR00469">
    <property type="entry name" value="PNDRDTASEII"/>
</dbReference>
<protein>
    <submittedName>
        <fullName evidence="5">Thioredoxin reductase</fullName>
    </submittedName>
</protein>